<evidence type="ECO:0000259" key="1">
    <source>
        <dbReference type="Pfam" id="PF10988"/>
    </source>
</evidence>
<dbReference type="EMBL" id="JBHTLI010000001">
    <property type="protein sequence ID" value="MFD1095633.1"/>
    <property type="molecule type" value="Genomic_DNA"/>
</dbReference>
<sequence length="280" mass="31689">MKKILLFLFICMASLNLRGQEKIKGNRNVTSEKINLEHFSSIRVDGDFEVVISRDGRSRLEVIADDNLHKYIEKEVVDETLHIGTSREIRKSKALRLFISYEDRLEKILVSGGTKLESSEDLALEDFRLETKGDSRVYLTLKANSFTLINGDKAKAELNITAGEVYFQLNQSSDVEALVKAPEFKTDIYEKASAKIEGDIEEFELRADHSTKFDGENLICKNIKLLAEGRSDIKINAIETLEITAKGRSKTAIYNTPEIDLKEFTDEATLEKKEPDSGLF</sequence>
<reference evidence="3" key="1">
    <citation type="journal article" date="2019" name="Int. J. Syst. Evol. Microbiol.">
        <title>The Global Catalogue of Microorganisms (GCM) 10K type strain sequencing project: providing services to taxonomists for standard genome sequencing and annotation.</title>
        <authorList>
            <consortium name="The Broad Institute Genomics Platform"/>
            <consortium name="The Broad Institute Genome Sequencing Center for Infectious Disease"/>
            <person name="Wu L."/>
            <person name="Ma J."/>
        </authorList>
    </citation>
    <scope>NUCLEOTIDE SEQUENCE [LARGE SCALE GENOMIC DNA]</scope>
    <source>
        <strain evidence="3">CCUG 64793</strain>
    </source>
</reference>
<dbReference type="Gene3D" id="2.160.20.120">
    <property type="match status" value="1"/>
</dbReference>
<feature type="domain" description="Putative auto-transporter adhesin head GIN" evidence="1">
    <location>
        <begin position="38"/>
        <end position="177"/>
    </location>
</feature>
<protein>
    <submittedName>
        <fullName evidence="2">GIN domain-containing protein</fullName>
    </submittedName>
</protein>
<evidence type="ECO:0000313" key="2">
    <source>
        <dbReference type="EMBL" id="MFD1095633.1"/>
    </source>
</evidence>
<comment type="caution">
    <text evidence="2">The sequence shown here is derived from an EMBL/GenBank/DDBJ whole genome shotgun (WGS) entry which is preliminary data.</text>
</comment>
<accession>A0ABW3NPC8</accession>
<gene>
    <name evidence="2" type="ORF">ACFQ3Q_07735</name>
</gene>
<dbReference type="Proteomes" id="UP001597131">
    <property type="component" value="Unassembled WGS sequence"/>
</dbReference>
<proteinExistence type="predicted"/>
<dbReference type="RefSeq" id="WP_380744532.1">
    <property type="nucleotide sequence ID" value="NZ_JBHTLI010000001.1"/>
</dbReference>
<name>A0ABW3NPC8_9FLAO</name>
<evidence type="ECO:0000313" key="3">
    <source>
        <dbReference type="Proteomes" id="UP001597131"/>
    </source>
</evidence>
<keyword evidence="3" id="KW-1185">Reference proteome</keyword>
<dbReference type="InterPro" id="IPR021255">
    <property type="entry name" value="DUF2807"/>
</dbReference>
<organism evidence="2 3">
    <name type="scientific">Salegentibacter chungangensis</name>
    <dbReference type="NCBI Taxonomy" id="1335724"/>
    <lineage>
        <taxon>Bacteria</taxon>
        <taxon>Pseudomonadati</taxon>
        <taxon>Bacteroidota</taxon>
        <taxon>Flavobacteriia</taxon>
        <taxon>Flavobacteriales</taxon>
        <taxon>Flavobacteriaceae</taxon>
        <taxon>Salegentibacter</taxon>
    </lineage>
</organism>
<dbReference type="Pfam" id="PF10988">
    <property type="entry name" value="DUF2807"/>
    <property type="match status" value="1"/>
</dbReference>